<evidence type="ECO:0000313" key="2">
    <source>
        <dbReference type="EMBL" id="KDP25974.1"/>
    </source>
</evidence>
<sequence length="248" mass="27573">MRHLLASPTPEDQQYVDLIKARGLRSVNLRQVIAESYPIYSPSGPLRPHPSPSGMVAKKVKAILDRQSIEGGATSEPTQADHTPISPSIELSRKRPRKVSILIPPPLPSMGCKALDIRAYFLKKYGLNYSLQNDEPSHEIFGRITKLKGAYMTMEVKKNKMEDALKSIDTTMKEQKVQCKAKIVAQDVELEKLHGENRALVEKDPPFRGPSADPKGEHQRGIEISSDALVEQSLNVEVPFVDEASLDL</sequence>
<proteinExistence type="predicted"/>
<organism evidence="2 3">
    <name type="scientific">Jatropha curcas</name>
    <name type="common">Barbados nut</name>
    <dbReference type="NCBI Taxonomy" id="180498"/>
    <lineage>
        <taxon>Eukaryota</taxon>
        <taxon>Viridiplantae</taxon>
        <taxon>Streptophyta</taxon>
        <taxon>Embryophyta</taxon>
        <taxon>Tracheophyta</taxon>
        <taxon>Spermatophyta</taxon>
        <taxon>Magnoliopsida</taxon>
        <taxon>eudicotyledons</taxon>
        <taxon>Gunneridae</taxon>
        <taxon>Pentapetalae</taxon>
        <taxon>rosids</taxon>
        <taxon>fabids</taxon>
        <taxon>Malpighiales</taxon>
        <taxon>Euphorbiaceae</taxon>
        <taxon>Crotonoideae</taxon>
        <taxon>Jatropheae</taxon>
        <taxon>Jatropha</taxon>
    </lineage>
</organism>
<evidence type="ECO:0000256" key="1">
    <source>
        <dbReference type="SAM" id="MobiDB-lite"/>
    </source>
</evidence>
<reference evidence="2 3" key="1">
    <citation type="journal article" date="2014" name="PLoS ONE">
        <title>Global Analysis of Gene Expression Profiles in Physic Nut (Jatropha curcas L.) Seedlings Exposed to Salt Stress.</title>
        <authorList>
            <person name="Zhang L."/>
            <person name="Zhang C."/>
            <person name="Wu P."/>
            <person name="Chen Y."/>
            <person name="Li M."/>
            <person name="Jiang H."/>
            <person name="Wu G."/>
        </authorList>
    </citation>
    <scope>NUCLEOTIDE SEQUENCE [LARGE SCALE GENOMIC DNA]</scope>
    <source>
        <strain evidence="3">cv. GZQX0401</strain>
        <tissue evidence="2">Young leaves</tissue>
    </source>
</reference>
<protein>
    <submittedName>
        <fullName evidence="2">Uncharacterized protein</fullName>
    </submittedName>
</protein>
<accession>A0A067K2D7</accession>
<keyword evidence="3" id="KW-1185">Reference proteome</keyword>
<dbReference type="EMBL" id="KK914941">
    <property type="protein sequence ID" value="KDP25974.1"/>
    <property type="molecule type" value="Genomic_DNA"/>
</dbReference>
<dbReference type="AlphaFoldDB" id="A0A067K2D7"/>
<evidence type="ECO:0000313" key="3">
    <source>
        <dbReference type="Proteomes" id="UP000027138"/>
    </source>
</evidence>
<gene>
    <name evidence="2" type="ORF">JCGZ_22704</name>
</gene>
<feature type="region of interest" description="Disordered" evidence="1">
    <location>
        <begin position="199"/>
        <end position="226"/>
    </location>
</feature>
<dbReference type="Proteomes" id="UP000027138">
    <property type="component" value="Unassembled WGS sequence"/>
</dbReference>
<name>A0A067K2D7_JATCU</name>